<dbReference type="RefSeq" id="XP_026599751.1">
    <property type="nucleotide sequence ID" value="XM_026751403.1"/>
</dbReference>
<dbReference type="InterPro" id="IPR002347">
    <property type="entry name" value="SDR_fam"/>
</dbReference>
<dbReference type="PANTHER" id="PTHR24321:SF8">
    <property type="entry name" value="ESTRADIOL 17-BETA-DEHYDROGENASE 8-RELATED"/>
    <property type="match status" value="1"/>
</dbReference>
<dbReference type="GeneID" id="38119757"/>
<name>A0A3D8QVC2_9EURO</name>
<dbReference type="AlphaFoldDB" id="A0A3D8QVC2"/>
<proteinExistence type="inferred from homology"/>
<dbReference type="InterPro" id="IPR036291">
    <property type="entry name" value="NAD(P)-bd_dom_sf"/>
</dbReference>
<evidence type="ECO:0000256" key="1">
    <source>
        <dbReference type="ARBA" id="ARBA00006484"/>
    </source>
</evidence>
<dbReference type="OrthoDB" id="1669814at2759"/>
<dbReference type="EMBL" id="PVWQ01000013">
    <property type="protein sequence ID" value="RDW65648.1"/>
    <property type="molecule type" value="Genomic_DNA"/>
</dbReference>
<evidence type="ECO:0000256" key="2">
    <source>
        <dbReference type="ARBA" id="ARBA00022857"/>
    </source>
</evidence>
<dbReference type="Proteomes" id="UP000256690">
    <property type="component" value="Unassembled WGS sequence"/>
</dbReference>
<comment type="caution">
    <text evidence="4">The sequence shown here is derived from an EMBL/GenBank/DDBJ whole genome shotgun (WGS) entry which is preliminary data.</text>
</comment>
<keyword evidence="2" id="KW-0521">NADP</keyword>
<dbReference type="Gene3D" id="3.40.50.720">
    <property type="entry name" value="NAD(P)-binding Rossmann-like Domain"/>
    <property type="match status" value="1"/>
</dbReference>
<organism evidence="4 5">
    <name type="scientific">Aspergillus mulundensis</name>
    <dbReference type="NCBI Taxonomy" id="1810919"/>
    <lineage>
        <taxon>Eukaryota</taxon>
        <taxon>Fungi</taxon>
        <taxon>Dikarya</taxon>
        <taxon>Ascomycota</taxon>
        <taxon>Pezizomycotina</taxon>
        <taxon>Eurotiomycetes</taxon>
        <taxon>Eurotiomycetidae</taxon>
        <taxon>Eurotiales</taxon>
        <taxon>Aspergillaceae</taxon>
        <taxon>Aspergillus</taxon>
        <taxon>Aspergillus subgen. Nidulantes</taxon>
    </lineage>
</organism>
<dbReference type="SUPFAM" id="SSF51735">
    <property type="entry name" value="NAD(P)-binding Rossmann-fold domains"/>
    <property type="match status" value="1"/>
</dbReference>
<dbReference type="PRINTS" id="PR00080">
    <property type="entry name" value="SDRFAMILY"/>
</dbReference>
<accession>A0A3D8QVC2</accession>
<comment type="similarity">
    <text evidence="1">Belongs to the short-chain dehydrogenases/reductases (SDR) family.</text>
</comment>
<dbReference type="GO" id="GO:0044550">
    <property type="term" value="P:secondary metabolite biosynthetic process"/>
    <property type="evidence" value="ECO:0007669"/>
    <property type="project" value="UniProtKB-ARBA"/>
</dbReference>
<dbReference type="GO" id="GO:0016491">
    <property type="term" value="F:oxidoreductase activity"/>
    <property type="evidence" value="ECO:0007669"/>
    <property type="project" value="UniProtKB-KW"/>
</dbReference>
<protein>
    <submittedName>
        <fullName evidence="4">Uncharacterized protein</fullName>
    </submittedName>
</protein>
<dbReference type="PANTHER" id="PTHR24321">
    <property type="entry name" value="DEHYDROGENASES, SHORT CHAIN"/>
    <property type="match status" value="1"/>
</dbReference>
<dbReference type="InterPro" id="IPR020904">
    <property type="entry name" value="Sc_DH/Rdtase_CS"/>
</dbReference>
<reference evidence="4 5" key="1">
    <citation type="journal article" date="2018" name="IMA Fungus">
        <title>IMA Genome-F 9: Draft genome sequence of Annulohypoxylon stygium, Aspergillus mulundensis, Berkeleyomyces basicola (syn. Thielaviopsis basicola), Ceratocystis smalleyi, two Cercospora beticola strains, Coleophoma cylindrospora, Fusarium fracticaudum, Phialophora cf. hyalina, and Morchella septimelata.</title>
        <authorList>
            <person name="Wingfield B.D."/>
            <person name="Bills G.F."/>
            <person name="Dong Y."/>
            <person name="Huang W."/>
            <person name="Nel W.J."/>
            <person name="Swalarsk-Parry B.S."/>
            <person name="Vaghefi N."/>
            <person name="Wilken P.M."/>
            <person name="An Z."/>
            <person name="de Beer Z.W."/>
            <person name="De Vos L."/>
            <person name="Chen L."/>
            <person name="Duong T.A."/>
            <person name="Gao Y."/>
            <person name="Hammerbacher A."/>
            <person name="Kikkert J.R."/>
            <person name="Li Y."/>
            <person name="Li H."/>
            <person name="Li K."/>
            <person name="Li Q."/>
            <person name="Liu X."/>
            <person name="Ma X."/>
            <person name="Naidoo K."/>
            <person name="Pethybridge S.J."/>
            <person name="Sun J."/>
            <person name="Steenkamp E.T."/>
            <person name="van der Nest M.A."/>
            <person name="van Wyk S."/>
            <person name="Wingfield M.J."/>
            <person name="Xiong C."/>
            <person name="Yue Q."/>
            <person name="Zhang X."/>
        </authorList>
    </citation>
    <scope>NUCLEOTIDE SEQUENCE [LARGE SCALE GENOMIC DNA]</scope>
    <source>
        <strain evidence="4 5">DSM 5745</strain>
    </source>
</reference>
<keyword evidence="3" id="KW-0560">Oxidoreductase</keyword>
<dbReference type="PROSITE" id="PS00061">
    <property type="entry name" value="ADH_SHORT"/>
    <property type="match status" value="1"/>
</dbReference>
<gene>
    <name evidence="4" type="ORF">DSM5745_09387</name>
</gene>
<dbReference type="CDD" id="cd05233">
    <property type="entry name" value="SDR_c"/>
    <property type="match status" value="1"/>
</dbReference>
<dbReference type="FunFam" id="3.40.50.720:FF:000084">
    <property type="entry name" value="Short-chain dehydrogenase reductase"/>
    <property type="match status" value="1"/>
</dbReference>
<evidence type="ECO:0000313" key="5">
    <source>
        <dbReference type="Proteomes" id="UP000256690"/>
    </source>
</evidence>
<evidence type="ECO:0000256" key="3">
    <source>
        <dbReference type="ARBA" id="ARBA00023002"/>
    </source>
</evidence>
<keyword evidence="5" id="KW-1185">Reference proteome</keyword>
<sequence>MIDFTGKVIAITGGASGIGRSTAKLLASLGAKVSIGDIQQQALEEVAREIKDAGYGDAFVQTVDVRQASSVDSWIQETVKWGGKLDGAANLAGVIGKSIGLKGANTDTEEWDWVMDINLKGVMQCMRAELQVMADNGAVVNAASIAGIMGFQNNAAYTASKHGVIGLTRAAAKEVGQDRNIRVNCIAPYDSLTLIDRVTDVIRGAIETPMLSLSADINGNKNVKTDTALARPGRPEEVANLIVFLLSDASSFITGATHSIDGGWAC</sequence>
<dbReference type="Pfam" id="PF13561">
    <property type="entry name" value="adh_short_C2"/>
    <property type="match status" value="1"/>
</dbReference>
<dbReference type="STRING" id="1810919.A0A3D8QVC2"/>
<evidence type="ECO:0000313" key="4">
    <source>
        <dbReference type="EMBL" id="RDW65648.1"/>
    </source>
</evidence>
<dbReference type="PRINTS" id="PR00081">
    <property type="entry name" value="GDHRDH"/>
</dbReference>